<reference evidence="1 2" key="1">
    <citation type="submission" date="2019-08" db="EMBL/GenBank/DDBJ databases">
        <title>Genome of Luteibaculum oceani JCM 18817.</title>
        <authorList>
            <person name="Bowman J.P."/>
        </authorList>
    </citation>
    <scope>NUCLEOTIDE SEQUENCE [LARGE SCALE GENOMIC DNA]</scope>
    <source>
        <strain evidence="1 2">JCM 18817</strain>
    </source>
</reference>
<comment type="caution">
    <text evidence="1">The sequence shown here is derived from an EMBL/GenBank/DDBJ whole genome shotgun (WGS) entry which is preliminary data.</text>
</comment>
<dbReference type="AlphaFoldDB" id="A0A5C6VBF7"/>
<evidence type="ECO:0000313" key="2">
    <source>
        <dbReference type="Proteomes" id="UP000321168"/>
    </source>
</evidence>
<gene>
    <name evidence="1" type="ORF">FRX97_04415</name>
</gene>
<protein>
    <submittedName>
        <fullName evidence="1">DUF2797 domain-containing protein</fullName>
    </submittedName>
</protein>
<name>A0A5C6VBF7_9FLAO</name>
<dbReference type="OrthoDB" id="9775734at2"/>
<dbReference type="Pfam" id="PF10977">
    <property type="entry name" value="DUF2797"/>
    <property type="match status" value="1"/>
</dbReference>
<dbReference type="Proteomes" id="UP000321168">
    <property type="component" value="Unassembled WGS sequence"/>
</dbReference>
<organism evidence="1 2">
    <name type="scientific">Luteibaculum oceani</name>
    <dbReference type="NCBI Taxonomy" id="1294296"/>
    <lineage>
        <taxon>Bacteria</taxon>
        <taxon>Pseudomonadati</taxon>
        <taxon>Bacteroidota</taxon>
        <taxon>Flavobacteriia</taxon>
        <taxon>Flavobacteriales</taxon>
        <taxon>Luteibaculaceae</taxon>
        <taxon>Luteibaculum</taxon>
    </lineage>
</organism>
<proteinExistence type="predicted"/>
<accession>A0A5C6VBF7</accession>
<evidence type="ECO:0000313" key="1">
    <source>
        <dbReference type="EMBL" id="TXC81766.1"/>
    </source>
</evidence>
<dbReference type="EMBL" id="VORB01000003">
    <property type="protein sequence ID" value="TXC81766.1"/>
    <property type="molecule type" value="Genomic_DNA"/>
</dbReference>
<dbReference type="InterPro" id="IPR021246">
    <property type="entry name" value="DUF2797"/>
</dbReference>
<sequence>MQVQGLIKKMKVALQANEVSYYFPFEGKVPVNDWVGKEVVIRFSGQLNCINCSRETNKIFGEGLCYPCFRDAPQAAPCIIRPELCEAHLGKGRDVEWEEQHHNQPHIVYLALSSSVKVGVTREIQVPTRWIDQGANQAIILAEVPYRQLAGEIEVFLKDHYTDKTSWQAMVKNHVAEADLLEEKENAAYELPPELQDFVSDNDEVFDLKYPVIEFPTKAKSIKLDKMPEVQGKLAGIKGQYWLFSDGRVFNWRNHSGYNVEVSQVEESSKSQTELF</sequence>
<keyword evidence="2" id="KW-1185">Reference proteome</keyword>